<proteinExistence type="predicted"/>
<dbReference type="OMA" id="FREWAPL"/>
<feature type="transmembrane region" description="Helical" evidence="1">
    <location>
        <begin position="65"/>
        <end position="81"/>
    </location>
</feature>
<reference evidence="2" key="2">
    <citation type="journal article" date="2007" name="Science">
        <title>Draft genome sequence of the sexually transmitted pathogen Trichomonas vaginalis.</title>
        <authorList>
            <person name="Carlton J.M."/>
            <person name="Hirt R.P."/>
            <person name="Silva J.C."/>
            <person name="Delcher A.L."/>
            <person name="Schatz M."/>
            <person name="Zhao Q."/>
            <person name="Wortman J.R."/>
            <person name="Bidwell S.L."/>
            <person name="Alsmark U.C.M."/>
            <person name="Besteiro S."/>
            <person name="Sicheritz-Ponten T."/>
            <person name="Noel C.J."/>
            <person name="Dacks J.B."/>
            <person name="Foster P.G."/>
            <person name="Simillion C."/>
            <person name="Van de Peer Y."/>
            <person name="Miranda-Saavedra D."/>
            <person name="Barton G.J."/>
            <person name="Westrop G.D."/>
            <person name="Mueller S."/>
            <person name="Dessi D."/>
            <person name="Fiori P.L."/>
            <person name="Ren Q."/>
            <person name="Paulsen I."/>
            <person name="Zhang H."/>
            <person name="Bastida-Corcuera F.D."/>
            <person name="Simoes-Barbosa A."/>
            <person name="Brown M.T."/>
            <person name="Hayes R.D."/>
            <person name="Mukherjee M."/>
            <person name="Okumura C.Y."/>
            <person name="Schneider R."/>
            <person name="Smith A.J."/>
            <person name="Vanacova S."/>
            <person name="Villalvazo M."/>
            <person name="Haas B.J."/>
            <person name="Pertea M."/>
            <person name="Feldblyum T.V."/>
            <person name="Utterback T.R."/>
            <person name="Shu C.L."/>
            <person name="Osoegawa K."/>
            <person name="de Jong P.J."/>
            <person name="Hrdy I."/>
            <person name="Horvathova L."/>
            <person name="Zubacova Z."/>
            <person name="Dolezal P."/>
            <person name="Malik S.B."/>
            <person name="Logsdon J.M. Jr."/>
            <person name="Henze K."/>
            <person name="Gupta A."/>
            <person name="Wang C.C."/>
            <person name="Dunne R.L."/>
            <person name="Upcroft J.A."/>
            <person name="Upcroft P."/>
            <person name="White O."/>
            <person name="Salzberg S.L."/>
            <person name="Tang P."/>
            <person name="Chiu C.-H."/>
            <person name="Lee Y.-S."/>
            <person name="Embley T.M."/>
            <person name="Coombs G.H."/>
            <person name="Mottram J.C."/>
            <person name="Tachezy J."/>
            <person name="Fraser-Liggett C.M."/>
            <person name="Johnson P.J."/>
        </authorList>
    </citation>
    <scope>NUCLEOTIDE SEQUENCE [LARGE SCALE GENOMIC DNA]</scope>
    <source>
        <strain evidence="2">G3</strain>
    </source>
</reference>
<reference evidence="2" key="1">
    <citation type="submission" date="2006-10" db="EMBL/GenBank/DDBJ databases">
        <authorList>
            <person name="Amadeo P."/>
            <person name="Zhao Q."/>
            <person name="Wortman J."/>
            <person name="Fraser-Liggett C."/>
            <person name="Carlton J."/>
        </authorList>
    </citation>
    <scope>NUCLEOTIDE SEQUENCE</scope>
    <source>
        <strain evidence="2">G3</strain>
    </source>
</reference>
<evidence type="ECO:0000313" key="3">
    <source>
        <dbReference type="Proteomes" id="UP000001542"/>
    </source>
</evidence>
<dbReference type="Proteomes" id="UP000001542">
    <property type="component" value="Unassembled WGS sequence"/>
</dbReference>
<dbReference type="EMBL" id="DS114086">
    <property type="protein sequence ID" value="EAX90724.1"/>
    <property type="molecule type" value="Genomic_DNA"/>
</dbReference>
<dbReference type="InParanoid" id="A2FWI5"/>
<dbReference type="AlphaFoldDB" id="A2FWI5"/>
<dbReference type="VEuPathDB" id="TrichDB:TVAGG3_0656260"/>
<evidence type="ECO:0000256" key="1">
    <source>
        <dbReference type="SAM" id="Phobius"/>
    </source>
</evidence>
<protein>
    <submittedName>
        <fullName evidence="2">Uncharacterized protein</fullName>
    </submittedName>
</protein>
<dbReference type="VEuPathDB" id="TrichDB:TVAG_125280"/>
<gene>
    <name evidence="2" type="ORF">TVAG_134470</name>
</gene>
<evidence type="ECO:0000313" key="2">
    <source>
        <dbReference type="EMBL" id="EAX90724.1"/>
    </source>
</evidence>
<accession>A2FWI5</accession>
<keyword evidence="1" id="KW-0812">Transmembrane</keyword>
<keyword evidence="3" id="KW-1185">Reference proteome</keyword>
<feature type="transmembrane region" description="Helical" evidence="1">
    <location>
        <begin position="28"/>
        <end position="45"/>
    </location>
</feature>
<sequence>MSTSQTDSDMLMTSSDDVARKKTFKSSFFITLPVFMGYACCFALQQKLSVNFGLTLGASGDKLSNTYGVATSFVYFFNLIFRV</sequence>
<dbReference type="OrthoDB" id="409243at2759"/>
<organism evidence="2 3">
    <name type="scientific">Trichomonas vaginalis (strain ATCC PRA-98 / G3)</name>
    <dbReference type="NCBI Taxonomy" id="412133"/>
    <lineage>
        <taxon>Eukaryota</taxon>
        <taxon>Metamonada</taxon>
        <taxon>Parabasalia</taxon>
        <taxon>Trichomonadida</taxon>
        <taxon>Trichomonadidae</taxon>
        <taxon>Trichomonas</taxon>
    </lineage>
</organism>
<name>A2FWI5_TRIV3</name>
<keyword evidence="1" id="KW-1133">Transmembrane helix</keyword>
<keyword evidence="1" id="KW-0472">Membrane</keyword>